<evidence type="ECO:0000313" key="1">
    <source>
        <dbReference type="EMBL" id="KGX93956.1"/>
    </source>
</evidence>
<reference evidence="1 2" key="1">
    <citation type="submission" date="2013-08" db="EMBL/GenBank/DDBJ databases">
        <authorList>
            <person name="Huang J."/>
            <person name="Wang G."/>
        </authorList>
    </citation>
    <scope>NUCLEOTIDE SEQUENCE [LARGE SCALE GENOMIC DNA]</scope>
    <source>
        <strain evidence="1 2">JSM 076056</strain>
    </source>
</reference>
<dbReference type="AlphaFoldDB" id="A0A0A5GL18"/>
<keyword evidence="2" id="KW-1185">Reference proteome</keyword>
<dbReference type="InterPro" id="IPR005186">
    <property type="entry name" value="FlaG"/>
</dbReference>
<dbReference type="PANTHER" id="PTHR37166:SF1">
    <property type="entry name" value="PROTEIN FLAG"/>
    <property type="match status" value="1"/>
</dbReference>
<dbReference type="STRING" id="1385510.GCA_000425205_00101"/>
<dbReference type="SUPFAM" id="SSF160214">
    <property type="entry name" value="FlaG-like"/>
    <property type="match status" value="1"/>
</dbReference>
<dbReference type="eggNOG" id="COG1334">
    <property type="taxonomic scope" value="Bacteria"/>
</dbReference>
<dbReference type="Pfam" id="PF03646">
    <property type="entry name" value="FlaG"/>
    <property type="match status" value="1"/>
</dbReference>
<dbReference type="InterPro" id="IPR035924">
    <property type="entry name" value="FlaG-like_sf"/>
</dbReference>
<dbReference type="Proteomes" id="UP000030528">
    <property type="component" value="Unassembled WGS sequence"/>
</dbReference>
<dbReference type="NCBIfam" id="NF005834">
    <property type="entry name" value="PRK07738.1"/>
    <property type="match status" value="1"/>
</dbReference>
<keyword evidence="1" id="KW-0969">Cilium</keyword>
<proteinExistence type="predicted"/>
<name>A0A0A5GL18_9BACI</name>
<dbReference type="EMBL" id="AVPE01000001">
    <property type="protein sequence ID" value="KGX93956.1"/>
    <property type="molecule type" value="Genomic_DNA"/>
</dbReference>
<accession>A0A0A5GL18</accession>
<evidence type="ECO:0000313" key="2">
    <source>
        <dbReference type="Proteomes" id="UP000030528"/>
    </source>
</evidence>
<dbReference type="RefSeq" id="WP_026798931.1">
    <property type="nucleotide sequence ID" value="NZ_AULI01000001.1"/>
</dbReference>
<protein>
    <submittedName>
        <fullName evidence="1">Flagellar protein FlaG</fullName>
    </submittedName>
</protein>
<sequence>MDVGDILSGTQLLQGKEHTGYMTTTARRGPSNDVHVKQSIGYEDKLTKDQANKLVQQLNTFLEPVNTHVQYRMHEKLNEFYISIVDSNTDEVLREVPPKKLLDVYAGMIEAMGLLIDEKR</sequence>
<comment type="caution">
    <text evidence="1">The sequence shown here is derived from an EMBL/GenBank/DDBJ whole genome shotgun (WGS) entry which is preliminary data.</text>
</comment>
<keyword evidence="1" id="KW-0966">Cell projection</keyword>
<dbReference type="OrthoDB" id="9799867at2"/>
<dbReference type="PANTHER" id="PTHR37166">
    <property type="entry name" value="PROTEIN FLAG"/>
    <property type="match status" value="1"/>
</dbReference>
<organism evidence="1 2">
    <name type="scientific">Pontibacillus halophilus JSM 076056 = DSM 19796</name>
    <dbReference type="NCBI Taxonomy" id="1385510"/>
    <lineage>
        <taxon>Bacteria</taxon>
        <taxon>Bacillati</taxon>
        <taxon>Bacillota</taxon>
        <taxon>Bacilli</taxon>
        <taxon>Bacillales</taxon>
        <taxon>Bacillaceae</taxon>
        <taxon>Pontibacillus</taxon>
    </lineage>
</organism>
<gene>
    <name evidence="1" type="ORF">N781_01900</name>
</gene>
<keyword evidence="1" id="KW-0282">Flagellum</keyword>
<dbReference type="Gene3D" id="3.30.160.170">
    <property type="entry name" value="FlaG-like"/>
    <property type="match status" value="1"/>
</dbReference>